<keyword evidence="1" id="KW-1133">Transmembrane helix</keyword>
<keyword evidence="3" id="KW-1185">Reference proteome</keyword>
<accession>Q2GHU5</accession>
<dbReference type="AlphaFoldDB" id="Q2GHU5"/>
<keyword evidence="1" id="KW-0472">Membrane</keyword>
<gene>
    <name evidence="2" type="ordered locus">ECH_0161</name>
</gene>
<dbReference type="SUPFAM" id="SSF52833">
    <property type="entry name" value="Thioredoxin-like"/>
    <property type="match status" value="1"/>
</dbReference>
<name>Q2GHU5_EHRCR</name>
<dbReference type="eggNOG" id="COG0526">
    <property type="taxonomic scope" value="Bacteria"/>
</dbReference>
<dbReference type="Gene3D" id="3.40.30.10">
    <property type="entry name" value="Glutaredoxin"/>
    <property type="match status" value="1"/>
</dbReference>
<evidence type="ECO:0000256" key="1">
    <source>
        <dbReference type="SAM" id="Phobius"/>
    </source>
</evidence>
<feature type="transmembrane region" description="Helical" evidence="1">
    <location>
        <begin position="6"/>
        <end position="24"/>
    </location>
</feature>
<dbReference type="STRING" id="205920.ECH_0161"/>
<sequence length="182" mass="21105">MNNKHFIFFTCIIFLFILLTINKISSYYQIQRNMPDTLLQIKEINSDKALSEMFTIKDSKVNILVIYTSWCSSCIKKLPEINKVIANNENIHPIIISLDENKNKLLSFLSKQGTLYFTPYNVPPNHMKKLLSHLTNKGITFDHHIPYIAVLYNGMNPITNINSVSQLKSTIKDIIEKYHVNQ</sequence>
<protein>
    <recommendedName>
        <fullName evidence="4">Thioredoxin domain-containing protein</fullName>
    </recommendedName>
</protein>
<dbReference type="EMBL" id="CP000236">
    <property type="protein sequence ID" value="ABD44755.1"/>
    <property type="molecule type" value="Genomic_DNA"/>
</dbReference>
<dbReference type="HOGENOM" id="CLU_1479845_0_0_5"/>
<evidence type="ECO:0008006" key="4">
    <source>
        <dbReference type="Google" id="ProtNLM"/>
    </source>
</evidence>
<dbReference type="Pfam" id="PF14595">
    <property type="entry name" value="Thioredoxin_9"/>
    <property type="match status" value="1"/>
</dbReference>
<dbReference type="KEGG" id="ech:ECH_0161"/>
<dbReference type="Proteomes" id="UP000008320">
    <property type="component" value="Chromosome"/>
</dbReference>
<evidence type="ECO:0000313" key="3">
    <source>
        <dbReference type="Proteomes" id="UP000008320"/>
    </source>
</evidence>
<dbReference type="InterPro" id="IPR036249">
    <property type="entry name" value="Thioredoxin-like_sf"/>
</dbReference>
<reference evidence="2 3" key="1">
    <citation type="journal article" date="2006" name="PLoS Genet.">
        <title>Comparative genomics of emerging human ehrlichiosis agents.</title>
        <authorList>
            <person name="Dunning Hotopp J.C."/>
            <person name="Lin M."/>
            <person name="Madupu R."/>
            <person name="Crabtree J."/>
            <person name="Angiuoli S.V."/>
            <person name="Eisen J.A."/>
            <person name="Seshadri R."/>
            <person name="Ren Q."/>
            <person name="Wu M."/>
            <person name="Utterback T.R."/>
            <person name="Smith S."/>
            <person name="Lewis M."/>
            <person name="Khouri H."/>
            <person name="Zhang C."/>
            <person name="Niu H."/>
            <person name="Lin Q."/>
            <person name="Ohashi N."/>
            <person name="Zhi N."/>
            <person name="Nelson W."/>
            <person name="Brinkac L.M."/>
            <person name="Dodson R.J."/>
            <person name="Rosovitz M.J."/>
            <person name="Sundaram J."/>
            <person name="Daugherty S.C."/>
            <person name="Davidsen T."/>
            <person name="Durkin A.S."/>
            <person name="Gwinn M."/>
            <person name="Haft D.H."/>
            <person name="Selengut J.D."/>
            <person name="Sullivan S.A."/>
            <person name="Zafar N."/>
            <person name="Zhou L."/>
            <person name="Benahmed F."/>
            <person name="Forberger H."/>
            <person name="Halpin R."/>
            <person name="Mulligan S."/>
            <person name="Robinson J."/>
            <person name="White O."/>
            <person name="Rikihisa Y."/>
            <person name="Tettelin H."/>
        </authorList>
    </citation>
    <scope>NUCLEOTIDE SEQUENCE [LARGE SCALE GENOMIC DNA]</scope>
    <source>
        <strain evidence="3">ATCC CRL-10679 / Arkansas</strain>
    </source>
</reference>
<organism evidence="2 3">
    <name type="scientific">Ehrlichia chaffeensis (strain ATCC CRL-10679 / Arkansas)</name>
    <dbReference type="NCBI Taxonomy" id="205920"/>
    <lineage>
        <taxon>Bacteria</taxon>
        <taxon>Pseudomonadati</taxon>
        <taxon>Pseudomonadota</taxon>
        <taxon>Alphaproteobacteria</taxon>
        <taxon>Rickettsiales</taxon>
        <taxon>Anaplasmataceae</taxon>
        <taxon>Ehrlichia</taxon>
    </lineage>
</organism>
<proteinExistence type="predicted"/>
<evidence type="ECO:0000313" key="2">
    <source>
        <dbReference type="EMBL" id="ABD44755.1"/>
    </source>
</evidence>
<keyword evidence="1" id="KW-0812">Transmembrane</keyword>
<dbReference type="OrthoDB" id="9799347at2"/>